<feature type="compositionally biased region" description="Acidic residues" evidence="1">
    <location>
        <begin position="312"/>
        <end position="327"/>
    </location>
</feature>
<protein>
    <submittedName>
        <fullName evidence="3">Gastricsin</fullName>
    </submittedName>
</protein>
<feature type="region of interest" description="Disordered" evidence="1">
    <location>
        <begin position="49"/>
        <end position="72"/>
    </location>
</feature>
<organism evidence="2">
    <name type="scientific">Cladocopium goreaui</name>
    <dbReference type="NCBI Taxonomy" id="2562237"/>
    <lineage>
        <taxon>Eukaryota</taxon>
        <taxon>Sar</taxon>
        <taxon>Alveolata</taxon>
        <taxon>Dinophyceae</taxon>
        <taxon>Suessiales</taxon>
        <taxon>Symbiodiniaceae</taxon>
        <taxon>Cladocopium</taxon>
    </lineage>
</organism>
<reference evidence="3 4" key="2">
    <citation type="submission" date="2024-05" db="EMBL/GenBank/DDBJ databases">
        <authorList>
            <person name="Chen Y."/>
            <person name="Shah S."/>
            <person name="Dougan E. K."/>
            <person name="Thang M."/>
            <person name="Chan C."/>
        </authorList>
    </citation>
    <scope>NUCLEOTIDE SEQUENCE [LARGE SCALE GENOMIC DNA]</scope>
</reference>
<proteinExistence type="predicted"/>
<name>A0A9P1CTW6_9DINO</name>
<feature type="compositionally biased region" description="Acidic residues" evidence="1">
    <location>
        <begin position="355"/>
        <end position="370"/>
    </location>
</feature>
<dbReference type="Proteomes" id="UP001152797">
    <property type="component" value="Unassembled WGS sequence"/>
</dbReference>
<evidence type="ECO:0000256" key="1">
    <source>
        <dbReference type="SAM" id="MobiDB-lite"/>
    </source>
</evidence>
<reference evidence="2" key="1">
    <citation type="submission" date="2022-10" db="EMBL/GenBank/DDBJ databases">
        <authorList>
            <person name="Chen Y."/>
            <person name="Dougan E. K."/>
            <person name="Chan C."/>
            <person name="Rhodes N."/>
            <person name="Thang M."/>
        </authorList>
    </citation>
    <scope>NUCLEOTIDE SEQUENCE</scope>
</reference>
<feature type="compositionally biased region" description="Acidic residues" evidence="1">
    <location>
        <begin position="56"/>
        <end position="72"/>
    </location>
</feature>
<evidence type="ECO:0000313" key="2">
    <source>
        <dbReference type="EMBL" id="CAI3997032.1"/>
    </source>
</evidence>
<feature type="region of interest" description="Disordered" evidence="1">
    <location>
        <begin position="306"/>
        <end position="370"/>
    </location>
</feature>
<accession>A0A9P1CTW6</accession>
<dbReference type="EMBL" id="CAMXCT030002280">
    <property type="protein sequence ID" value="CAL4784344.1"/>
    <property type="molecule type" value="Genomic_DNA"/>
</dbReference>
<sequence>MMRLICTVYLAVSDDLTVPLEEACDAGDQECALSFRQLRGQQAEVAVSRHRSFPFGDEEDDEEIDEGDEDVEEEISKVNETALQDKRESEEGGTCCYSGENSKDLCGTCYPMSMAPYTSKCSKKDNCMGCGGTWCQSKCVIGAADPFRKCQTAYPTGVSKDPACSKDKAGCTGCNGEWCRAGYNSHFVMGENSHGREVPEYVAGEEFDGICCYRGEEKNDTRHLRGHRQRHDLLSQEPLQWLRWHLVKAFKDPEDPCKSAEPITGIAERWDFCALNEKHCSNCKGARYKPGVKYEPISDQRLTAENHTATQEAEEEVANDDSLDDLFPDGLADTAIHDLPVDPAQSTAPLGPESPGEDEDSEDSQELPVA</sequence>
<gene>
    <name evidence="2" type="ORF">C1SCF055_LOCUS23458</name>
</gene>
<dbReference type="EMBL" id="CAMXCT010002280">
    <property type="protein sequence ID" value="CAI3997032.1"/>
    <property type="molecule type" value="Genomic_DNA"/>
</dbReference>
<comment type="caution">
    <text evidence="2">The sequence shown here is derived from an EMBL/GenBank/DDBJ whole genome shotgun (WGS) entry which is preliminary data.</text>
</comment>
<dbReference type="AlphaFoldDB" id="A0A9P1CTW6"/>
<evidence type="ECO:0000313" key="3">
    <source>
        <dbReference type="EMBL" id="CAL4784344.1"/>
    </source>
</evidence>
<evidence type="ECO:0000313" key="4">
    <source>
        <dbReference type="Proteomes" id="UP001152797"/>
    </source>
</evidence>
<dbReference type="EMBL" id="CAMXCT020002280">
    <property type="protein sequence ID" value="CAL1150407.1"/>
    <property type="molecule type" value="Genomic_DNA"/>
</dbReference>
<keyword evidence="4" id="KW-1185">Reference proteome</keyword>